<sequence>MDKSVDVRRGASRFLSAKRQIKQSGHKLVTSLNGGEDVVFWEKSKKERERGLNLVGRASSSSEDSEMGGGSKRFKLHGKPFDDCKSVDPAAVPRKLRSAMNKRNHESISPPLPYAKKLQHTSNGIKSPRVTGVKKSKQNMKQRSSNPSQGQAVSGPITKDEEEVVETLYALARMFPNNSEPAESVVNQKISEAKSSPLIETRENLMSDSEAPDEKNVKPLCPSTAVEATDLSPSVEGSPEETVKVIPFTELAILERPNTLDGQKIDLESDSYVPRADVRRISLLSKSELIAETGLGSAVTAVSFNGLSELLPETGSMHPKRHETPVPGIKPENMLWPAAAIASQQEEQHPTKENKESRRGLPWTEGGPALWPGLSATGPCGGGVHGPSAHSSAIKAPAWLDSPTSVTKPGCAGNDVSMKKIIVDRRQLRKRCATHVSVSHFIRAYELAERKDRFSFLPNLLKPNEGIKAGVMAANDLTGMRNCLNGVIFTSSINGSAFVNNPNEVISVPLENRLHQDEQQVSLRSGIYTVQKQSCDFLSLSAGGGGVEANNNINTEGNGLDPSAQLHVPYQHSLVQHHQLMPFSLPNTRYPSSPYPDQLTTAQQLQLPQYLGSPFYGPHLGHTSSGKQQQHMWAAQYRSGGIPVSHFPMWQNGRHDSLSQIPCAQAVLSSSPSLLEVPGPKYSPGLQQQQLFAITPSLSLSRVKRQHHHLLGGYDEDGGGFHSETSSHSQLLCNAEQL</sequence>
<dbReference type="AlphaFoldDB" id="A0A834Y916"/>
<dbReference type="EMBL" id="JABCRI010000024">
    <property type="protein sequence ID" value="KAF8377828.1"/>
    <property type="molecule type" value="Genomic_DNA"/>
</dbReference>
<keyword evidence="3" id="KW-1185">Reference proteome</keyword>
<name>A0A834Y916_TETSI</name>
<gene>
    <name evidence="2" type="ORF">HHK36_031213</name>
</gene>
<evidence type="ECO:0000313" key="3">
    <source>
        <dbReference type="Proteomes" id="UP000655225"/>
    </source>
</evidence>
<evidence type="ECO:0000313" key="2">
    <source>
        <dbReference type="EMBL" id="KAF8377828.1"/>
    </source>
</evidence>
<feature type="compositionally biased region" description="Basic and acidic residues" evidence="1">
    <location>
        <begin position="346"/>
        <end position="359"/>
    </location>
</feature>
<evidence type="ECO:0000256" key="1">
    <source>
        <dbReference type="SAM" id="MobiDB-lite"/>
    </source>
</evidence>
<dbReference type="PANTHER" id="PTHR34792">
    <property type="entry name" value="OS02G0121500 PROTEIN"/>
    <property type="match status" value="1"/>
</dbReference>
<dbReference type="OrthoDB" id="778649at2759"/>
<feature type="region of interest" description="Disordered" evidence="1">
    <location>
        <begin position="342"/>
        <end position="363"/>
    </location>
</feature>
<protein>
    <submittedName>
        <fullName evidence="2">Uncharacterized protein</fullName>
    </submittedName>
</protein>
<accession>A0A834Y916</accession>
<proteinExistence type="predicted"/>
<dbReference type="InterPro" id="IPR040305">
    <property type="entry name" value="At1g75730-like"/>
</dbReference>
<dbReference type="PANTHER" id="PTHR34792:SF1">
    <property type="entry name" value="OS02G0121500 PROTEIN"/>
    <property type="match status" value="1"/>
</dbReference>
<dbReference type="Proteomes" id="UP000655225">
    <property type="component" value="Unassembled WGS sequence"/>
</dbReference>
<dbReference type="OMA" id="ATCDINY"/>
<comment type="caution">
    <text evidence="2">The sequence shown here is derived from an EMBL/GenBank/DDBJ whole genome shotgun (WGS) entry which is preliminary data.</text>
</comment>
<feature type="compositionally biased region" description="Polar residues" evidence="1">
    <location>
        <begin position="141"/>
        <end position="152"/>
    </location>
</feature>
<reference evidence="2 3" key="1">
    <citation type="submission" date="2020-04" db="EMBL/GenBank/DDBJ databases">
        <title>Plant Genome Project.</title>
        <authorList>
            <person name="Zhang R.-G."/>
        </authorList>
    </citation>
    <scope>NUCLEOTIDE SEQUENCE [LARGE SCALE GENOMIC DNA]</scope>
    <source>
        <strain evidence="2">YNK0</strain>
        <tissue evidence="2">Leaf</tissue>
    </source>
</reference>
<organism evidence="2 3">
    <name type="scientific">Tetracentron sinense</name>
    <name type="common">Spur-leaf</name>
    <dbReference type="NCBI Taxonomy" id="13715"/>
    <lineage>
        <taxon>Eukaryota</taxon>
        <taxon>Viridiplantae</taxon>
        <taxon>Streptophyta</taxon>
        <taxon>Embryophyta</taxon>
        <taxon>Tracheophyta</taxon>
        <taxon>Spermatophyta</taxon>
        <taxon>Magnoliopsida</taxon>
        <taxon>Trochodendrales</taxon>
        <taxon>Trochodendraceae</taxon>
        <taxon>Tetracentron</taxon>
    </lineage>
</organism>
<feature type="region of interest" description="Disordered" evidence="1">
    <location>
        <begin position="49"/>
        <end position="159"/>
    </location>
</feature>